<protein>
    <submittedName>
        <fullName evidence="3">Uncharacterized protein</fullName>
    </submittedName>
</protein>
<dbReference type="InterPro" id="IPR010921">
    <property type="entry name" value="Trp_repressor/repl_initiator"/>
</dbReference>
<dbReference type="SUPFAM" id="SSF53098">
    <property type="entry name" value="Ribonuclease H-like"/>
    <property type="match status" value="1"/>
</dbReference>
<evidence type="ECO:0000313" key="4">
    <source>
        <dbReference type="Proteomes" id="UP000288096"/>
    </source>
</evidence>
<dbReference type="Gene3D" id="3.30.420.10">
    <property type="entry name" value="Ribonuclease H-like superfamily/Ribonuclease H"/>
    <property type="match status" value="1"/>
</dbReference>
<dbReference type="EMBL" id="BEXT01000001">
    <property type="protein sequence ID" value="GBC62519.1"/>
    <property type="molecule type" value="Genomic_DNA"/>
</dbReference>
<dbReference type="Pfam" id="PF13518">
    <property type="entry name" value="HTH_28"/>
    <property type="match status" value="1"/>
</dbReference>
<dbReference type="SUPFAM" id="SSF50610">
    <property type="entry name" value="mu transposase, C-terminal domain"/>
    <property type="match status" value="1"/>
</dbReference>
<sequence length="799" mass="91660">MKEWFSVKEVSAFEKVVVTTIRRRVARGEYIKVREVKSDKGGRGGKLWEIHISSLSPEIQKSLIKQSGDLTPELLPVLPELAPEAQLEARGRLCNLPIPSDLAAAAVPVEKVWNEQTTASDAAFRDPRVRRIARIVQEARCIPDGWKKKAWVTQVAAKNDASVATVYRWLKKYDTAGLDGLRHTKSCRGRAKKWDTPALDFWIGINLKREHRKIAKDALYEILRTEAARNGWRIGGYQSALGWLKKRITPQLLAYRDGGHRALDNMLPAVLRTYADLAPFEILVGDQHRFDFWVVSDWTGEVFRPEGYFWQDLRTRCLYGGAVAQKYSAYLIGLALRMGCNVFGAFKSIYTDNGKPELSRYVTAILMNLRALHMDTLREESNAGVDPDADPEEIGALAIEPGTRRKAIVKNAKAKMIEGTFNIFEGILRDHFRVPGSTKRLTDKSETQDVDQEYIRRLARAGKLLKFSEFMATMYHAMDYYNQEKHHRGLHREWCWLPRPAKTTPWECLRHCMEDGWRPTHLCPTDIDMLFLARADRGGRIVHQGRISFRHGPIYFYEHEALMDYEGQRVAIRYDMMNPGWLLCFDQKSGDFICRAEPIEWSSMLDTDLAGRKIAEKRKLRKEIIAKFRDYTLTVPDFMNYSEITAAEGPEVLPAENKGRADVRARNIETSKTPDEVADDVAEITARMAETQALSQEEQARHQQEVADRMEWIKAEEDALPDEPVSAEPAAPDGAEVIQITPRPLFNSAADRYEWCFNEVDAGREISEADRIWMAEQEAKFTPDEIEYWKYRRANRRAK</sequence>
<dbReference type="InterPro" id="IPR036388">
    <property type="entry name" value="WH-like_DNA-bd_sf"/>
</dbReference>
<accession>A0A401FZW2</accession>
<comment type="caution">
    <text evidence="3">The sequence shown here is derived from an EMBL/GenBank/DDBJ whole genome shotgun (WGS) entry which is preliminary data.</text>
</comment>
<evidence type="ECO:0000259" key="1">
    <source>
        <dbReference type="Pfam" id="PF09299"/>
    </source>
</evidence>
<dbReference type="Gene3D" id="1.10.10.10">
    <property type="entry name" value="Winged helix-like DNA-binding domain superfamily/Winged helix DNA-binding domain"/>
    <property type="match status" value="1"/>
</dbReference>
<name>A0A401FZW2_9BACT</name>
<gene>
    <name evidence="3" type="ORF">DENIS_3491</name>
</gene>
<dbReference type="InterPro" id="IPR055247">
    <property type="entry name" value="InsJ-like_HTH"/>
</dbReference>
<proteinExistence type="predicted"/>
<keyword evidence="4" id="KW-1185">Reference proteome</keyword>
<evidence type="ECO:0000313" key="3">
    <source>
        <dbReference type="EMBL" id="GBC62519.1"/>
    </source>
</evidence>
<dbReference type="InterPro" id="IPR036397">
    <property type="entry name" value="RNaseH_sf"/>
</dbReference>
<dbReference type="Pfam" id="PF09299">
    <property type="entry name" value="Mu-transpos_C"/>
    <property type="match status" value="1"/>
</dbReference>
<dbReference type="InterPro" id="IPR012337">
    <property type="entry name" value="RNaseH-like_sf"/>
</dbReference>
<dbReference type="SUPFAM" id="SSF48295">
    <property type="entry name" value="TrpR-like"/>
    <property type="match status" value="1"/>
</dbReference>
<dbReference type="InterPro" id="IPR009004">
    <property type="entry name" value="Transposase_Mu_C"/>
</dbReference>
<reference evidence="4" key="2">
    <citation type="submission" date="2019-01" db="EMBL/GenBank/DDBJ databases">
        <title>Genome sequence of Desulfonema ishimotonii strain Tokyo 01.</title>
        <authorList>
            <person name="Fukui M."/>
        </authorList>
    </citation>
    <scope>NUCLEOTIDE SEQUENCE [LARGE SCALE GENOMIC DNA]</scope>
    <source>
        <strain evidence="4">Tokyo 01</strain>
    </source>
</reference>
<evidence type="ECO:0000259" key="2">
    <source>
        <dbReference type="Pfam" id="PF13518"/>
    </source>
</evidence>
<dbReference type="Proteomes" id="UP000288096">
    <property type="component" value="Unassembled WGS sequence"/>
</dbReference>
<organism evidence="3 4">
    <name type="scientific">Desulfonema ishimotonii</name>
    <dbReference type="NCBI Taxonomy" id="45657"/>
    <lineage>
        <taxon>Bacteria</taxon>
        <taxon>Pseudomonadati</taxon>
        <taxon>Thermodesulfobacteriota</taxon>
        <taxon>Desulfobacteria</taxon>
        <taxon>Desulfobacterales</taxon>
        <taxon>Desulfococcaceae</taxon>
        <taxon>Desulfonema</taxon>
    </lineage>
</organism>
<dbReference type="AlphaFoldDB" id="A0A401FZW2"/>
<reference evidence="4" key="1">
    <citation type="submission" date="2017-11" db="EMBL/GenBank/DDBJ databases">
        <authorList>
            <person name="Watanabe M."/>
            <person name="Kojima H."/>
        </authorList>
    </citation>
    <scope>NUCLEOTIDE SEQUENCE [LARGE SCALE GENOMIC DNA]</scope>
    <source>
        <strain evidence="4">Tokyo 01</strain>
    </source>
</reference>
<feature type="domain" description="Insertion element IS150 protein InsJ-like helix-turn-helix" evidence="2">
    <location>
        <begin position="153"/>
        <end position="185"/>
    </location>
</feature>
<feature type="domain" description="Transposase-like Mu C-terminal" evidence="1">
    <location>
        <begin position="528"/>
        <end position="595"/>
    </location>
</feature>
<dbReference type="RefSeq" id="WP_124329686.1">
    <property type="nucleotide sequence ID" value="NZ_BEXT01000001.1"/>
</dbReference>
<dbReference type="InterPro" id="IPR015378">
    <property type="entry name" value="Transposase-like_Mu_C"/>
</dbReference>
<dbReference type="OrthoDB" id="9794201at2"/>
<dbReference type="GO" id="GO:0043565">
    <property type="term" value="F:sequence-specific DNA binding"/>
    <property type="evidence" value="ECO:0007669"/>
    <property type="project" value="InterPro"/>
</dbReference>